<keyword evidence="6" id="KW-1185">Reference proteome</keyword>
<organism evidence="5 6">
    <name type="scientific">Gracilibacillus ureilyticus</name>
    <dbReference type="NCBI Taxonomy" id="531814"/>
    <lineage>
        <taxon>Bacteria</taxon>
        <taxon>Bacillati</taxon>
        <taxon>Bacillota</taxon>
        <taxon>Bacilli</taxon>
        <taxon>Bacillales</taxon>
        <taxon>Bacillaceae</taxon>
        <taxon>Gracilibacillus</taxon>
    </lineage>
</organism>
<dbReference type="EC" id="3.2.1.89" evidence="4"/>
<evidence type="ECO:0000256" key="4">
    <source>
        <dbReference type="RuleBase" id="RU361192"/>
    </source>
</evidence>
<evidence type="ECO:0000256" key="2">
    <source>
        <dbReference type="ARBA" id="ARBA00022801"/>
    </source>
</evidence>
<evidence type="ECO:0000256" key="1">
    <source>
        <dbReference type="ARBA" id="ARBA00010687"/>
    </source>
</evidence>
<dbReference type="GO" id="GO:0045490">
    <property type="term" value="P:pectin catabolic process"/>
    <property type="evidence" value="ECO:0007669"/>
    <property type="project" value="TreeGrafter"/>
</dbReference>
<dbReference type="InterPro" id="IPR011683">
    <property type="entry name" value="Glyco_hydro_53"/>
</dbReference>
<accession>A0A1H9T0V7</accession>
<reference evidence="5 6" key="1">
    <citation type="submission" date="2016-10" db="EMBL/GenBank/DDBJ databases">
        <authorList>
            <person name="de Groot N.N."/>
        </authorList>
    </citation>
    <scope>NUCLEOTIDE SEQUENCE [LARGE SCALE GENOMIC DNA]</scope>
    <source>
        <strain evidence="5 6">CGMCC 1.7727</strain>
    </source>
</reference>
<dbReference type="PANTHER" id="PTHR34983:SF2">
    <property type="entry name" value="ENDO-BETA-1,4-GALACTANASE"/>
    <property type="match status" value="1"/>
</dbReference>
<protein>
    <recommendedName>
        <fullName evidence="4">Arabinogalactan endo-beta-1,4-galactanase</fullName>
        <ecNumber evidence="4">3.2.1.89</ecNumber>
    </recommendedName>
</protein>
<dbReference type="STRING" id="531814.SAMN04487944_112107"/>
<evidence type="ECO:0000313" key="6">
    <source>
        <dbReference type="Proteomes" id="UP000199687"/>
    </source>
</evidence>
<comment type="catalytic activity">
    <reaction evidence="4">
        <text>The enzyme specifically hydrolyzes (1-&gt;4)-beta-D-galactosidic linkages in type I arabinogalactans.</text>
        <dbReference type="EC" id="3.2.1.89"/>
    </reaction>
</comment>
<keyword evidence="2 4" id="KW-0378">Hydrolase</keyword>
<keyword evidence="3 4" id="KW-0326">Glycosidase</keyword>
<dbReference type="SUPFAM" id="SSF51445">
    <property type="entry name" value="(Trans)glycosidases"/>
    <property type="match status" value="1"/>
</dbReference>
<dbReference type="Proteomes" id="UP000199687">
    <property type="component" value="Unassembled WGS sequence"/>
</dbReference>
<dbReference type="Gene3D" id="3.20.20.80">
    <property type="entry name" value="Glycosidases"/>
    <property type="match status" value="1"/>
</dbReference>
<gene>
    <name evidence="5" type="ORF">SAMN04487944_112107</name>
</gene>
<dbReference type="RefSeq" id="WP_245711672.1">
    <property type="nucleotide sequence ID" value="NZ_FOGL01000012.1"/>
</dbReference>
<dbReference type="AlphaFoldDB" id="A0A1H9T0V7"/>
<sequence length="380" mass="43771">MTQGFIKGVDVSILNEIETFGGEYFLDHRKEDLIEILRAKGINLVRLRLWVDPYDAKGNPYLGGTNDLATTISLAKRIKEKGMKFMLDLHYSDFWTDPKKQQKPKSWEELSGKELEDKVYQYTKDVLITCMQNGVTPEYIQIGNEITNGMLWPDGKTPTFLWEKREFEKWREEEKRKSYDQLAKLLNAGVKAVREMSSVLKIILHLDFGGANNLYRTWFDEISKRKVDYDIIGLSYYPYWHGSLKELELNLLDIGKRYEKDLMIVETAYAYTDKVPEGEGSIFSKELADVAGYPPTVDGQAQFLTELMDTVKKIDNQTHKGLGIVYWEPAWLPVENSSWASTEGMKYGNDIGNTGNHWANQGLFDFEGNALESLNVFKLF</sequence>
<name>A0A1H9T0V7_9BACI</name>
<dbReference type="GO" id="GO:0015926">
    <property type="term" value="F:glucosidase activity"/>
    <property type="evidence" value="ECO:0007669"/>
    <property type="project" value="InterPro"/>
</dbReference>
<evidence type="ECO:0000256" key="3">
    <source>
        <dbReference type="ARBA" id="ARBA00023295"/>
    </source>
</evidence>
<proteinExistence type="inferred from homology"/>
<comment type="similarity">
    <text evidence="1 4">Belongs to the glycosyl hydrolase 53 family.</text>
</comment>
<dbReference type="Pfam" id="PF07745">
    <property type="entry name" value="Glyco_hydro_53"/>
    <property type="match status" value="1"/>
</dbReference>
<evidence type="ECO:0000313" key="5">
    <source>
        <dbReference type="EMBL" id="SER90892.1"/>
    </source>
</evidence>
<dbReference type="InterPro" id="IPR017853">
    <property type="entry name" value="GH"/>
</dbReference>
<dbReference type="EMBL" id="FOGL01000012">
    <property type="protein sequence ID" value="SER90892.1"/>
    <property type="molecule type" value="Genomic_DNA"/>
</dbReference>
<dbReference type="GO" id="GO:0031218">
    <property type="term" value="F:arabinogalactan endo-1,4-beta-galactosidase activity"/>
    <property type="evidence" value="ECO:0007669"/>
    <property type="project" value="UniProtKB-EC"/>
</dbReference>
<dbReference type="PANTHER" id="PTHR34983">
    <property type="entry name" value="ARABINOGALACTAN ENDO-BETA-1,4-GALACTANASE A"/>
    <property type="match status" value="1"/>
</dbReference>